<dbReference type="RefSeq" id="XP_033687868.1">
    <property type="nucleotide sequence ID" value="XM_033835237.1"/>
</dbReference>
<feature type="domain" description="G" evidence="2">
    <location>
        <begin position="42"/>
        <end position="145"/>
    </location>
</feature>
<evidence type="ECO:0000313" key="3">
    <source>
        <dbReference type="EMBL" id="KAF2252864.1"/>
    </source>
</evidence>
<sequence>MVSSSNSSGSSGMRSAPIVEARTQECLEEMRNMPSDELANVIILIGRTGVGKSALLEYLTNALGHSKSSPNAVTLNFQLERVNLFSKRYYIMDTPGFDTDKEQDVFREIVRGIEAVQPHAKIVGVMLVTRINDNRAEAVDNKLVAFVDKLCGPKYAGQITAVTNFWNVSEPEEKMEFEMRLEERLHQWRAVLGQEMKQYQHGRRYNSFGEDAGECLKWRGDSDDIKAYAKAMVDRHYGGIVPRDPVIVQELFENQPLGKTAAGEFLGIPPPPQSSSGSTSASSPGQTGATTPPPPTSEPEAEEIPRPSASSDRANPSQSRPQMPPEPDRPNLVEDLIKGVFNNVLIPAAQDFLANRALGVMMGGAAGGAAGGFPSHLDPLSSHDHFVARGLPGDLGSRTQYAQARGINLEPGSPAFGDAVRSSIMRERPL</sequence>
<dbReference type="InterPro" id="IPR006073">
    <property type="entry name" value="GTP-bd"/>
</dbReference>
<dbReference type="AlphaFoldDB" id="A0A6A6IQP0"/>
<keyword evidence="4" id="KW-1185">Reference proteome</keyword>
<dbReference type="GO" id="GO:0005525">
    <property type="term" value="F:GTP binding"/>
    <property type="evidence" value="ECO:0007669"/>
    <property type="project" value="InterPro"/>
</dbReference>
<gene>
    <name evidence="3" type="ORF">BU26DRAFT_601093</name>
</gene>
<dbReference type="Proteomes" id="UP000800094">
    <property type="component" value="Unassembled WGS sequence"/>
</dbReference>
<dbReference type="EMBL" id="ML987191">
    <property type="protein sequence ID" value="KAF2252864.1"/>
    <property type="molecule type" value="Genomic_DNA"/>
</dbReference>
<dbReference type="Pfam" id="PF01926">
    <property type="entry name" value="MMR_HSR1"/>
    <property type="match status" value="1"/>
</dbReference>
<evidence type="ECO:0000256" key="1">
    <source>
        <dbReference type="SAM" id="MobiDB-lite"/>
    </source>
</evidence>
<evidence type="ECO:0000259" key="2">
    <source>
        <dbReference type="Pfam" id="PF01926"/>
    </source>
</evidence>
<dbReference type="OrthoDB" id="3785626at2759"/>
<dbReference type="InterPro" id="IPR027417">
    <property type="entry name" value="P-loop_NTPase"/>
</dbReference>
<proteinExistence type="predicted"/>
<reference evidence="3" key="1">
    <citation type="journal article" date="2020" name="Stud. Mycol.">
        <title>101 Dothideomycetes genomes: a test case for predicting lifestyles and emergence of pathogens.</title>
        <authorList>
            <person name="Haridas S."/>
            <person name="Albert R."/>
            <person name="Binder M."/>
            <person name="Bloem J."/>
            <person name="Labutti K."/>
            <person name="Salamov A."/>
            <person name="Andreopoulos B."/>
            <person name="Baker S."/>
            <person name="Barry K."/>
            <person name="Bills G."/>
            <person name="Bluhm B."/>
            <person name="Cannon C."/>
            <person name="Castanera R."/>
            <person name="Culley D."/>
            <person name="Daum C."/>
            <person name="Ezra D."/>
            <person name="Gonzalez J."/>
            <person name="Henrissat B."/>
            <person name="Kuo A."/>
            <person name="Liang C."/>
            <person name="Lipzen A."/>
            <person name="Lutzoni F."/>
            <person name="Magnuson J."/>
            <person name="Mondo S."/>
            <person name="Nolan M."/>
            <person name="Ohm R."/>
            <person name="Pangilinan J."/>
            <person name="Park H.-J."/>
            <person name="Ramirez L."/>
            <person name="Alfaro M."/>
            <person name="Sun H."/>
            <person name="Tritt A."/>
            <person name="Yoshinaga Y."/>
            <person name="Zwiers L.-H."/>
            <person name="Turgeon B."/>
            <person name="Goodwin S."/>
            <person name="Spatafora J."/>
            <person name="Crous P."/>
            <person name="Grigoriev I."/>
        </authorList>
    </citation>
    <scope>NUCLEOTIDE SEQUENCE</scope>
    <source>
        <strain evidence="3">CBS 122368</strain>
    </source>
</reference>
<accession>A0A6A6IQP0</accession>
<feature type="compositionally biased region" description="Low complexity" evidence="1">
    <location>
        <begin position="274"/>
        <end position="290"/>
    </location>
</feature>
<feature type="compositionally biased region" description="Polar residues" evidence="1">
    <location>
        <begin position="308"/>
        <end position="321"/>
    </location>
</feature>
<feature type="region of interest" description="Disordered" evidence="1">
    <location>
        <begin position="262"/>
        <end position="332"/>
    </location>
</feature>
<protein>
    <recommendedName>
        <fullName evidence="2">G domain-containing protein</fullName>
    </recommendedName>
</protein>
<organism evidence="3 4">
    <name type="scientific">Trematosphaeria pertusa</name>
    <dbReference type="NCBI Taxonomy" id="390896"/>
    <lineage>
        <taxon>Eukaryota</taxon>
        <taxon>Fungi</taxon>
        <taxon>Dikarya</taxon>
        <taxon>Ascomycota</taxon>
        <taxon>Pezizomycotina</taxon>
        <taxon>Dothideomycetes</taxon>
        <taxon>Pleosporomycetidae</taxon>
        <taxon>Pleosporales</taxon>
        <taxon>Massarineae</taxon>
        <taxon>Trematosphaeriaceae</taxon>
        <taxon>Trematosphaeria</taxon>
    </lineage>
</organism>
<dbReference type="GeneID" id="54588567"/>
<dbReference type="SUPFAM" id="SSF52540">
    <property type="entry name" value="P-loop containing nucleoside triphosphate hydrolases"/>
    <property type="match status" value="1"/>
</dbReference>
<name>A0A6A6IQP0_9PLEO</name>
<evidence type="ECO:0000313" key="4">
    <source>
        <dbReference type="Proteomes" id="UP000800094"/>
    </source>
</evidence>
<dbReference type="Gene3D" id="3.40.50.300">
    <property type="entry name" value="P-loop containing nucleotide triphosphate hydrolases"/>
    <property type="match status" value="1"/>
</dbReference>